<dbReference type="PANTHER" id="PTHR18841">
    <property type="entry name" value="VITELLINE MEMBRANE OUTER LAYER PROTEIN I-RELATED"/>
    <property type="match status" value="1"/>
</dbReference>
<keyword evidence="3" id="KW-1185">Reference proteome</keyword>
<feature type="signal peptide" evidence="1">
    <location>
        <begin position="1"/>
        <end position="19"/>
    </location>
</feature>
<evidence type="ECO:0000313" key="3">
    <source>
        <dbReference type="Proteomes" id="UP000555649"/>
    </source>
</evidence>
<dbReference type="InterPro" id="IPR036706">
    <property type="entry name" value="VOMI_sf"/>
</dbReference>
<dbReference type="CDD" id="cd00220">
    <property type="entry name" value="VMO-I"/>
    <property type="match status" value="1"/>
</dbReference>
<proteinExistence type="predicted"/>
<protein>
    <submittedName>
        <fullName evidence="2">VMO1 protein</fullName>
    </submittedName>
</protein>
<reference evidence="2 3" key="1">
    <citation type="submission" date="2019-09" db="EMBL/GenBank/DDBJ databases">
        <title>Bird 10,000 Genomes (B10K) Project - Family phase.</title>
        <authorList>
            <person name="Zhang G."/>
        </authorList>
    </citation>
    <scope>NUCLEOTIDE SEQUENCE [LARGE SCALE GENOMIC DNA]</scope>
    <source>
        <strain evidence="2">B10K-DU-005-78</strain>
        <tissue evidence="2">Mixed tissue sample</tissue>
    </source>
</reference>
<dbReference type="Proteomes" id="UP000555649">
    <property type="component" value="Unassembled WGS sequence"/>
</dbReference>
<evidence type="ECO:0000256" key="1">
    <source>
        <dbReference type="SAM" id="SignalP"/>
    </source>
</evidence>
<gene>
    <name evidence="2" type="primary">Vmo1_2</name>
    <name evidence="2" type="ORF">HERCAC_R02731</name>
</gene>
<dbReference type="Pfam" id="PF03762">
    <property type="entry name" value="VOMI"/>
    <property type="match status" value="1"/>
</dbReference>
<dbReference type="AlphaFoldDB" id="A0A7L0H675"/>
<accession>A0A7L0H675</accession>
<feature type="non-terminal residue" evidence="2">
    <location>
        <position position="191"/>
    </location>
</feature>
<dbReference type="GO" id="GO:0005615">
    <property type="term" value="C:extracellular space"/>
    <property type="evidence" value="ECO:0007669"/>
    <property type="project" value="TreeGrafter"/>
</dbReference>
<feature type="non-terminal residue" evidence="2">
    <location>
        <position position="1"/>
    </location>
</feature>
<feature type="chain" id="PRO_5029610066" evidence="1">
    <location>
        <begin position="20"/>
        <end position="191"/>
    </location>
</feature>
<keyword evidence="1" id="KW-0732">Signal</keyword>
<organism evidence="2 3">
    <name type="scientific">Herpetotheres cachinnans</name>
    <name type="common">Laughing falcon</name>
    <name type="synonym">Falco cachinnans</name>
    <dbReference type="NCBI Taxonomy" id="56343"/>
    <lineage>
        <taxon>Eukaryota</taxon>
        <taxon>Metazoa</taxon>
        <taxon>Chordata</taxon>
        <taxon>Craniata</taxon>
        <taxon>Vertebrata</taxon>
        <taxon>Euteleostomi</taxon>
        <taxon>Archelosauria</taxon>
        <taxon>Archosauria</taxon>
        <taxon>Dinosauria</taxon>
        <taxon>Saurischia</taxon>
        <taxon>Theropoda</taxon>
        <taxon>Coelurosauria</taxon>
        <taxon>Aves</taxon>
        <taxon>Neognathae</taxon>
        <taxon>Neoaves</taxon>
        <taxon>Telluraves</taxon>
        <taxon>Australaves</taxon>
        <taxon>Falconiformes</taxon>
        <taxon>Falconidae</taxon>
        <taxon>Herpetotheres</taxon>
    </lineage>
</organism>
<name>A0A7L0H675_HERCA</name>
<dbReference type="PANTHER" id="PTHR18841:SF0">
    <property type="entry name" value="VITELLINE MEMBRANE OUTER LAYER 1 HOMOLOG A-RELATED"/>
    <property type="match status" value="1"/>
</dbReference>
<dbReference type="Gene3D" id="2.100.10.20">
    <property type="entry name" value="Vitelline membrane outer layer protein I (VOMI)"/>
    <property type="match status" value="1"/>
</dbReference>
<dbReference type="EMBL" id="VXAJ01002156">
    <property type="protein sequence ID" value="NXK15816.1"/>
    <property type="molecule type" value="Genomic_DNA"/>
</dbReference>
<sequence length="191" mass="20379">SSSLHPWVALVALLALVQGWGGDVPTKLISVENGGPWGDWGDIEFCPRGSYAIGFQLKVEAPRGFFGDDTGLNGIRLICNDNMGMATSSEGPRGTWSYLVSCSRGHRLTSFRLRVEAPRGLWDDTAANSLDATCSDGMLLEGMGGPAGVWGNWSIPCPPGWGVCGLRTRVEPPQRAGDDTGLNSAEFFCCI</sequence>
<dbReference type="InterPro" id="IPR005515">
    <property type="entry name" value="VOMI"/>
</dbReference>
<evidence type="ECO:0000313" key="2">
    <source>
        <dbReference type="EMBL" id="NXK15816.1"/>
    </source>
</evidence>
<dbReference type="SUPFAM" id="SSF51092">
    <property type="entry name" value="Vitelline membrane outer protein-I (VMO-I)"/>
    <property type="match status" value="1"/>
</dbReference>
<comment type="caution">
    <text evidence="2">The sequence shown here is derived from an EMBL/GenBank/DDBJ whole genome shotgun (WGS) entry which is preliminary data.</text>
</comment>